<dbReference type="AlphaFoldDB" id="A0A9D1P3E9"/>
<dbReference type="PROSITE" id="PS51257">
    <property type="entry name" value="PROKAR_LIPOPROTEIN"/>
    <property type="match status" value="1"/>
</dbReference>
<name>A0A9D1P3E9_9FIRM</name>
<dbReference type="EMBL" id="DVOO01000016">
    <property type="protein sequence ID" value="HIV25337.1"/>
    <property type="molecule type" value="Genomic_DNA"/>
</dbReference>
<reference evidence="1" key="1">
    <citation type="submission" date="2020-10" db="EMBL/GenBank/DDBJ databases">
        <authorList>
            <person name="Gilroy R."/>
        </authorList>
    </citation>
    <scope>NUCLEOTIDE SEQUENCE</scope>
    <source>
        <strain evidence="1">CHK188-20938</strain>
    </source>
</reference>
<gene>
    <name evidence="1" type="ORF">IAB71_06060</name>
</gene>
<evidence type="ECO:0008006" key="3">
    <source>
        <dbReference type="Google" id="ProtNLM"/>
    </source>
</evidence>
<dbReference type="Proteomes" id="UP000824169">
    <property type="component" value="Unassembled WGS sequence"/>
</dbReference>
<organism evidence="1 2">
    <name type="scientific">Candidatus Scatomonas pullistercoris</name>
    <dbReference type="NCBI Taxonomy" id="2840920"/>
    <lineage>
        <taxon>Bacteria</taxon>
        <taxon>Bacillati</taxon>
        <taxon>Bacillota</taxon>
        <taxon>Clostridia</taxon>
        <taxon>Lachnospirales</taxon>
        <taxon>Lachnospiraceae</taxon>
        <taxon>Lachnospiraceae incertae sedis</taxon>
        <taxon>Candidatus Scatomonas</taxon>
    </lineage>
</organism>
<comment type="caution">
    <text evidence="1">The sequence shown here is derived from an EMBL/GenBank/DDBJ whole genome shotgun (WGS) entry which is preliminary data.</text>
</comment>
<sequence length="417" mass="45688">MWKKCAGVFFLAGILLLAGCRQKESIPVSLSGSSLEEENPADTLAESSLPGAEIPAYEVELPEELSSFAAAIWGEVYEFPVSWQEFTEKGWEYRGTADQTVDSRSYLEGERFEKDGNVLYAYILNPETDILSVEDCSIAGIQVDTAEPEGAEIYVNLPGEIVLQQSQEQDVRAAYGEPVDCYESSRGVVLTYEYGTYRSVQLGFDGETGTLRTVDLKNIEIPEETAPVSADVPAEVQAYREPEGPGEKLSENVVQYGGVYYRLPVPVREMEKNGWSLCGEESDPAVEGGQYGHATLERDGIKLYTVVRNSGEETAAVRNCLVTELSGDLDTVKVPVVLAGGITLGMPEEAFLEAAGEETFEKAEDPENGTVRYTFYRGDSEVDCTEVTVDSSLKLIREIRIVCNNDQDLEQSSSAEG</sequence>
<accession>A0A9D1P3E9</accession>
<reference evidence="1" key="2">
    <citation type="journal article" date="2021" name="PeerJ">
        <title>Extensive microbial diversity within the chicken gut microbiome revealed by metagenomics and culture.</title>
        <authorList>
            <person name="Gilroy R."/>
            <person name="Ravi A."/>
            <person name="Getino M."/>
            <person name="Pursley I."/>
            <person name="Horton D.L."/>
            <person name="Alikhan N.F."/>
            <person name="Baker D."/>
            <person name="Gharbi K."/>
            <person name="Hall N."/>
            <person name="Watson M."/>
            <person name="Adriaenssens E.M."/>
            <person name="Foster-Nyarko E."/>
            <person name="Jarju S."/>
            <person name="Secka A."/>
            <person name="Antonio M."/>
            <person name="Oren A."/>
            <person name="Chaudhuri R.R."/>
            <person name="La Ragione R."/>
            <person name="Hildebrand F."/>
            <person name="Pallen M.J."/>
        </authorList>
    </citation>
    <scope>NUCLEOTIDE SEQUENCE</scope>
    <source>
        <strain evidence="1">CHK188-20938</strain>
    </source>
</reference>
<protein>
    <recommendedName>
        <fullName evidence="3">Lipoprotein</fullName>
    </recommendedName>
</protein>
<evidence type="ECO:0000313" key="1">
    <source>
        <dbReference type="EMBL" id="HIV25337.1"/>
    </source>
</evidence>
<proteinExistence type="predicted"/>
<evidence type="ECO:0000313" key="2">
    <source>
        <dbReference type="Proteomes" id="UP000824169"/>
    </source>
</evidence>